<dbReference type="EMBL" id="QNRH01000001">
    <property type="protein sequence ID" value="RBO98516.1"/>
    <property type="molecule type" value="Genomic_DNA"/>
</dbReference>
<evidence type="ECO:0000313" key="1">
    <source>
        <dbReference type="EMBL" id="RBO98516.1"/>
    </source>
</evidence>
<sequence>MSAKSATLLTVLMLSAILFTGLGLLSVETGDSAVASDGYGISEFHQ</sequence>
<name>A0A366E822_9HYPH</name>
<dbReference type="Proteomes" id="UP000252893">
    <property type="component" value="Unassembled WGS sequence"/>
</dbReference>
<dbReference type="AlphaFoldDB" id="A0A366E822"/>
<protein>
    <submittedName>
        <fullName evidence="1">Uncharacterized protein</fullName>
    </submittedName>
</protein>
<keyword evidence="2" id="KW-1185">Reference proteome</keyword>
<accession>A0A366E822</accession>
<organism evidence="1 2">
    <name type="scientific">Pseudochrobactrum asaccharolyticum</name>
    <dbReference type="NCBI Taxonomy" id="354351"/>
    <lineage>
        <taxon>Bacteria</taxon>
        <taxon>Pseudomonadati</taxon>
        <taxon>Pseudomonadota</taxon>
        <taxon>Alphaproteobacteria</taxon>
        <taxon>Hyphomicrobiales</taxon>
        <taxon>Brucellaceae</taxon>
        <taxon>Pseudochrobactrum</taxon>
    </lineage>
</organism>
<reference evidence="1 2" key="1">
    <citation type="submission" date="2018-06" db="EMBL/GenBank/DDBJ databases">
        <title>Genomic Encyclopedia of Type Strains, Phase IV (KMG-IV): sequencing the most valuable type-strain genomes for metagenomic binning, comparative biology and taxonomic classification.</title>
        <authorList>
            <person name="Goeker M."/>
        </authorList>
    </citation>
    <scope>NUCLEOTIDE SEQUENCE [LARGE SCALE GENOMIC DNA]</scope>
    <source>
        <strain evidence="1 2">DSM 25619</strain>
    </source>
</reference>
<gene>
    <name evidence="1" type="ORF">DFR47_101113</name>
</gene>
<comment type="caution">
    <text evidence="1">The sequence shown here is derived from an EMBL/GenBank/DDBJ whole genome shotgun (WGS) entry which is preliminary data.</text>
</comment>
<evidence type="ECO:0000313" key="2">
    <source>
        <dbReference type="Proteomes" id="UP000252893"/>
    </source>
</evidence>
<dbReference type="RefSeq" id="WP_170137411.1">
    <property type="nucleotide sequence ID" value="NZ_JBHEEG010000003.1"/>
</dbReference>
<proteinExistence type="predicted"/>